<dbReference type="Proteomes" id="UP001195483">
    <property type="component" value="Unassembled WGS sequence"/>
</dbReference>
<reference evidence="1" key="3">
    <citation type="submission" date="2023-05" db="EMBL/GenBank/DDBJ databases">
        <authorList>
            <person name="Smith C.H."/>
        </authorList>
    </citation>
    <scope>NUCLEOTIDE SEQUENCE</scope>
    <source>
        <strain evidence="1">CHS0354</strain>
        <tissue evidence="1">Mantle</tissue>
    </source>
</reference>
<sequence>MDSKIITKIITTPPRKSMSIITLEPDLNLKLEMQNMIRHSQPLFNSDNHNGFLVNASSNVYNANFVIWRFELRGRIIGTEYVNNILYKGGAVRVRLEKYGVVKMLCNDKFSDALENNDRGAKALEYIGKMAQKDKPALITLNSKVKEKYTMANLTKHVEMGRYFMDIFMTTPHKKSLEKGCESGGDI</sequence>
<name>A0AAE0SRH3_9BIVA</name>
<comment type="caution">
    <text evidence="1">The sequence shown here is derived from an EMBL/GenBank/DDBJ whole genome shotgun (WGS) entry which is preliminary data.</text>
</comment>
<gene>
    <name evidence="1" type="ORF">CHS0354_038912</name>
</gene>
<accession>A0AAE0SRH3</accession>
<evidence type="ECO:0000313" key="1">
    <source>
        <dbReference type="EMBL" id="KAK3596679.1"/>
    </source>
</evidence>
<proteinExistence type="predicted"/>
<dbReference type="AlphaFoldDB" id="A0AAE0SRH3"/>
<evidence type="ECO:0000313" key="2">
    <source>
        <dbReference type="Proteomes" id="UP001195483"/>
    </source>
</evidence>
<reference evidence="1" key="2">
    <citation type="journal article" date="2021" name="Genome Biol. Evol.">
        <title>Developing a high-quality reference genome for a parasitic bivalve with doubly uniparental inheritance (Bivalvia: Unionida).</title>
        <authorList>
            <person name="Smith C.H."/>
        </authorList>
    </citation>
    <scope>NUCLEOTIDE SEQUENCE</scope>
    <source>
        <strain evidence="1">CHS0354</strain>
        <tissue evidence="1">Mantle</tissue>
    </source>
</reference>
<reference evidence="1" key="1">
    <citation type="journal article" date="2021" name="Genome Biol. Evol.">
        <title>A High-Quality Reference Genome for a Parasitic Bivalve with Doubly Uniparental Inheritance (Bivalvia: Unionida).</title>
        <authorList>
            <person name="Smith C.H."/>
        </authorList>
    </citation>
    <scope>NUCLEOTIDE SEQUENCE</scope>
    <source>
        <strain evidence="1">CHS0354</strain>
    </source>
</reference>
<protein>
    <submittedName>
        <fullName evidence="1">Uncharacterized protein</fullName>
    </submittedName>
</protein>
<dbReference type="EMBL" id="JAEAOA010002268">
    <property type="protein sequence ID" value="KAK3596679.1"/>
    <property type="molecule type" value="Genomic_DNA"/>
</dbReference>
<keyword evidence="2" id="KW-1185">Reference proteome</keyword>
<organism evidence="1 2">
    <name type="scientific">Potamilus streckersoni</name>
    <dbReference type="NCBI Taxonomy" id="2493646"/>
    <lineage>
        <taxon>Eukaryota</taxon>
        <taxon>Metazoa</taxon>
        <taxon>Spiralia</taxon>
        <taxon>Lophotrochozoa</taxon>
        <taxon>Mollusca</taxon>
        <taxon>Bivalvia</taxon>
        <taxon>Autobranchia</taxon>
        <taxon>Heteroconchia</taxon>
        <taxon>Palaeoheterodonta</taxon>
        <taxon>Unionida</taxon>
        <taxon>Unionoidea</taxon>
        <taxon>Unionidae</taxon>
        <taxon>Ambleminae</taxon>
        <taxon>Lampsilini</taxon>
        <taxon>Potamilus</taxon>
    </lineage>
</organism>